<reference evidence="2" key="1">
    <citation type="submission" date="2022-11" db="UniProtKB">
        <authorList>
            <consortium name="WormBaseParasite"/>
        </authorList>
    </citation>
    <scope>IDENTIFICATION</scope>
</reference>
<name>A0A914UQH8_9BILA</name>
<dbReference type="Proteomes" id="UP000887566">
    <property type="component" value="Unplaced"/>
</dbReference>
<organism evidence="1 2">
    <name type="scientific">Plectus sambesii</name>
    <dbReference type="NCBI Taxonomy" id="2011161"/>
    <lineage>
        <taxon>Eukaryota</taxon>
        <taxon>Metazoa</taxon>
        <taxon>Ecdysozoa</taxon>
        <taxon>Nematoda</taxon>
        <taxon>Chromadorea</taxon>
        <taxon>Plectida</taxon>
        <taxon>Plectina</taxon>
        <taxon>Plectoidea</taxon>
        <taxon>Plectidae</taxon>
        <taxon>Plectus</taxon>
    </lineage>
</organism>
<dbReference type="AlphaFoldDB" id="A0A914UQH8"/>
<evidence type="ECO:0000313" key="1">
    <source>
        <dbReference type="Proteomes" id="UP000887566"/>
    </source>
</evidence>
<sequence length="178" mass="20161">MEEYVKSAEAFNYIYDKAVQERMKREAVTGIVNSKGDCNNNSGRYYGPSTCDGKRKKTKTLTTQWKRARPPPTTYYVQSTNLAENSLQPDYNNQGDIIQPQENVLHDLLTMEEFNFYLRPTTPPPVLQPETYHQLNERDSLVTPAPLSALQDGTSLRPIEIDAPLTQTPPQRIGATPI</sequence>
<dbReference type="WBParaSite" id="PSAMB.scaffold11428size3355.g34123.t1">
    <property type="protein sequence ID" value="PSAMB.scaffold11428size3355.g34123.t1"/>
    <property type="gene ID" value="PSAMB.scaffold11428size3355.g34123"/>
</dbReference>
<keyword evidence="1" id="KW-1185">Reference proteome</keyword>
<protein>
    <submittedName>
        <fullName evidence="2">Uncharacterized protein</fullName>
    </submittedName>
</protein>
<evidence type="ECO:0000313" key="2">
    <source>
        <dbReference type="WBParaSite" id="PSAMB.scaffold11428size3355.g34123.t1"/>
    </source>
</evidence>
<proteinExistence type="predicted"/>
<accession>A0A914UQH8</accession>